<dbReference type="PANTHER" id="PTHR37305">
    <property type="entry name" value="INTEGRAL MEMBRANE PROTEIN-RELATED"/>
    <property type="match status" value="1"/>
</dbReference>
<keyword evidence="1" id="KW-0472">Membrane</keyword>
<dbReference type="AlphaFoldDB" id="A0A6I0F3W2"/>
<keyword evidence="1" id="KW-1133">Transmembrane helix</keyword>
<dbReference type="EMBL" id="WBXO01000001">
    <property type="protein sequence ID" value="KAB2954661.1"/>
    <property type="molecule type" value="Genomic_DNA"/>
</dbReference>
<keyword evidence="1" id="KW-0812">Transmembrane</keyword>
<keyword evidence="3" id="KW-1185">Reference proteome</keyword>
<name>A0A6I0F3W2_9FIRM</name>
<sequence>MRQTLSLVQNENMKIYSRLSTWVMIGLLLLMIPVTAFLLPLATNVTEDFWSFLHSSAQISAMVALPAIVIAGNSIAGEFASGTIKLLLIRPISRSKILVTKYISLLLFVLLLVFLLFKASLLTALIFFEAPSVNNLAEATAVQENLNKVIATYLYSTLETVMMATLAFMLSALFRSNSLAIGLSFILLFSGPGLMMLLQSFPWSKYFLFANTNLRLIAEGMAPVEGMNLSFALALLLLYFILFQALAWYGFVKRDI</sequence>
<organism evidence="2 3">
    <name type="scientific">Heliorestis acidaminivorans</name>
    <dbReference type="NCBI Taxonomy" id="553427"/>
    <lineage>
        <taxon>Bacteria</taxon>
        <taxon>Bacillati</taxon>
        <taxon>Bacillota</taxon>
        <taxon>Clostridia</taxon>
        <taxon>Eubacteriales</taxon>
        <taxon>Heliobacteriaceae</taxon>
        <taxon>Heliorestis</taxon>
    </lineage>
</organism>
<feature type="transmembrane region" description="Helical" evidence="1">
    <location>
        <begin position="231"/>
        <end position="252"/>
    </location>
</feature>
<gene>
    <name evidence="2" type="ORF">F9B85_00505</name>
</gene>
<evidence type="ECO:0000313" key="3">
    <source>
        <dbReference type="Proteomes" id="UP000468766"/>
    </source>
</evidence>
<evidence type="ECO:0000256" key="1">
    <source>
        <dbReference type="SAM" id="Phobius"/>
    </source>
</evidence>
<protein>
    <submittedName>
        <fullName evidence="2">ABC transporter permease subunit</fullName>
    </submittedName>
</protein>
<dbReference type="OrthoDB" id="2024038at2"/>
<feature type="transmembrane region" description="Helical" evidence="1">
    <location>
        <begin position="181"/>
        <end position="201"/>
    </location>
</feature>
<dbReference type="PANTHER" id="PTHR37305:SF1">
    <property type="entry name" value="MEMBRANE PROTEIN"/>
    <property type="match status" value="1"/>
</dbReference>
<dbReference type="Pfam" id="PF12730">
    <property type="entry name" value="ABC2_membrane_4"/>
    <property type="match status" value="1"/>
</dbReference>
<feature type="transmembrane region" description="Helical" evidence="1">
    <location>
        <begin position="21"/>
        <end position="39"/>
    </location>
</feature>
<feature type="transmembrane region" description="Helical" evidence="1">
    <location>
        <begin position="153"/>
        <end position="174"/>
    </location>
</feature>
<feature type="transmembrane region" description="Helical" evidence="1">
    <location>
        <begin position="59"/>
        <end position="81"/>
    </location>
</feature>
<comment type="caution">
    <text evidence="2">The sequence shown here is derived from an EMBL/GenBank/DDBJ whole genome shotgun (WGS) entry which is preliminary data.</text>
</comment>
<dbReference type="Proteomes" id="UP000468766">
    <property type="component" value="Unassembled WGS sequence"/>
</dbReference>
<accession>A0A6I0F3W2</accession>
<evidence type="ECO:0000313" key="2">
    <source>
        <dbReference type="EMBL" id="KAB2954661.1"/>
    </source>
</evidence>
<proteinExistence type="predicted"/>
<feature type="transmembrane region" description="Helical" evidence="1">
    <location>
        <begin position="102"/>
        <end position="128"/>
    </location>
</feature>
<reference evidence="2 3" key="1">
    <citation type="submission" date="2019-10" db="EMBL/GenBank/DDBJ databases">
        <title>Whole-genome sequence of the extremophile Heliorestis acidaminivorans DSM 24790.</title>
        <authorList>
            <person name="Kyndt J.A."/>
            <person name="Meyer T.E."/>
        </authorList>
    </citation>
    <scope>NUCLEOTIDE SEQUENCE [LARGE SCALE GENOMIC DNA]</scope>
    <source>
        <strain evidence="2 3">DSM 24790</strain>
    </source>
</reference>